<dbReference type="PANTHER" id="PTHR43143">
    <property type="entry name" value="METALLOPHOSPHOESTERASE, CALCINEURIN SUPERFAMILY"/>
    <property type="match status" value="1"/>
</dbReference>
<feature type="domain" description="Calcineurin-like phosphoesterase" evidence="1">
    <location>
        <begin position="40"/>
        <end position="227"/>
    </location>
</feature>
<dbReference type="InterPro" id="IPR051918">
    <property type="entry name" value="STPP_CPPED1"/>
</dbReference>
<dbReference type="InterPro" id="IPR029052">
    <property type="entry name" value="Metallo-depent_PP-like"/>
</dbReference>
<dbReference type="Gene3D" id="3.60.21.10">
    <property type="match status" value="1"/>
</dbReference>
<dbReference type="OrthoDB" id="9816081at2"/>
<name>A0A1T5BNZ8_9SPHI</name>
<sequence>MINRKNFIKIGSLGLSGLFLNNSLASPLNEIDNAVKKRALRFGIISDLHYDLMHDAGERAEAFINAMNQEQPDFIISLGDFCVPKPQNQPLMDIWNKFKGEKHYVLGNHDTDGGFTKDQALRFWNVNRPYYSFDKDGFHFVILDGNEKPLNSKLQGYPRTIGKQQLAWLKEDLEKTKLRTVIFCHQGIDNTNNGIENGMEVRYLLEQINVNAGFNKVILVFSGHHHSNYYNNINGIHYVQINSSSYYWVDESYKSKAFSEDFYKKHPILRHTIVYEAPIWAIVEIDGKRKIKIKGKKSKFAGNDQTTPPGLTDIYPVMAEIEDRTLSY</sequence>
<dbReference type="EMBL" id="FUZF01000002">
    <property type="protein sequence ID" value="SKB48991.1"/>
    <property type="molecule type" value="Genomic_DNA"/>
</dbReference>
<accession>A0A1T5BNZ8</accession>
<dbReference type="Pfam" id="PF00149">
    <property type="entry name" value="Metallophos"/>
    <property type="match status" value="1"/>
</dbReference>
<dbReference type="SUPFAM" id="SSF56300">
    <property type="entry name" value="Metallo-dependent phosphatases"/>
    <property type="match status" value="1"/>
</dbReference>
<keyword evidence="3" id="KW-1185">Reference proteome</keyword>
<gene>
    <name evidence="2" type="ORF">SAMN05660841_00844</name>
</gene>
<dbReference type="GO" id="GO:0016787">
    <property type="term" value="F:hydrolase activity"/>
    <property type="evidence" value="ECO:0007669"/>
    <property type="project" value="InterPro"/>
</dbReference>
<evidence type="ECO:0000313" key="2">
    <source>
        <dbReference type="EMBL" id="SKB48991.1"/>
    </source>
</evidence>
<reference evidence="3" key="1">
    <citation type="submission" date="2017-02" db="EMBL/GenBank/DDBJ databases">
        <authorList>
            <person name="Varghese N."/>
            <person name="Submissions S."/>
        </authorList>
    </citation>
    <scope>NUCLEOTIDE SEQUENCE [LARGE SCALE GENOMIC DNA]</scope>
    <source>
        <strain evidence="3">DSM 24091</strain>
    </source>
</reference>
<protein>
    <submittedName>
        <fullName evidence="2">3',5'-cyclic AMP phosphodiesterase CpdA</fullName>
    </submittedName>
</protein>
<dbReference type="RefSeq" id="WP_079641484.1">
    <property type="nucleotide sequence ID" value="NZ_FUZF01000002.1"/>
</dbReference>
<proteinExistence type="predicted"/>
<dbReference type="InterPro" id="IPR004843">
    <property type="entry name" value="Calcineurin-like_PHP"/>
</dbReference>
<dbReference type="PANTHER" id="PTHR43143:SF1">
    <property type="entry name" value="SERINE_THREONINE-PROTEIN PHOSPHATASE CPPED1"/>
    <property type="match status" value="1"/>
</dbReference>
<evidence type="ECO:0000313" key="3">
    <source>
        <dbReference type="Proteomes" id="UP000190150"/>
    </source>
</evidence>
<dbReference type="AlphaFoldDB" id="A0A1T5BNZ8"/>
<dbReference type="STRING" id="1513896.SAMN05660841_00844"/>
<evidence type="ECO:0000259" key="1">
    <source>
        <dbReference type="Pfam" id="PF00149"/>
    </source>
</evidence>
<organism evidence="2 3">
    <name type="scientific">Sphingobacterium nematocida</name>
    <dbReference type="NCBI Taxonomy" id="1513896"/>
    <lineage>
        <taxon>Bacteria</taxon>
        <taxon>Pseudomonadati</taxon>
        <taxon>Bacteroidota</taxon>
        <taxon>Sphingobacteriia</taxon>
        <taxon>Sphingobacteriales</taxon>
        <taxon>Sphingobacteriaceae</taxon>
        <taxon>Sphingobacterium</taxon>
    </lineage>
</organism>
<dbReference type="Proteomes" id="UP000190150">
    <property type="component" value="Unassembled WGS sequence"/>
</dbReference>